<proteinExistence type="predicted"/>
<dbReference type="RefSeq" id="WP_386406035.1">
    <property type="nucleotide sequence ID" value="NZ_JBHTJH010000004.1"/>
</dbReference>
<keyword evidence="2" id="KW-1185">Reference proteome</keyword>
<organism evidence="1 2">
    <name type="scientific">Sungkyunkwania multivorans</name>
    <dbReference type="NCBI Taxonomy" id="1173618"/>
    <lineage>
        <taxon>Bacteria</taxon>
        <taxon>Pseudomonadati</taxon>
        <taxon>Bacteroidota</taxon>
        <taxon>Flavobacteriia</taxon>
        <taxon>Flavobacteriales</taxon>
        <taxon>Flavobacteriaceae</taxon>
        <taxon>Sungkyunkwania</taxon>
    </lineage>
</organism>
<gene>
    <name evidence="1" type="ORF">ACFQ1M_07180</name>
</gene>
<evidence type="ECO:0000313" key="1">
    <source>
        <dbReference type="EMBL" id="MFD0861984.1"/>
    </source>
</evidence>
<comment type="caution">
    <text evidence="1">The sequence shown here is derived from an EMBL/GenBank/DDBJ whole genome shotgun (WGS) entry which is preliminary data.</text>
</comment>
<name>A0ABW3CXE5_9FLAO</name>
<evidence type="ECO:0000313" key="2">
    <source>
        <dbReference type="Proteomes" id="UP001596978"/>
    </source>
</evidence>
<dbReference type="Proteomes" id="UP001596978">
    <property type="component" value="Unassembled WGS sequence"/>
</dbReference>
<sequence>MTTITTIPVYNRRGKRVTSIHRDDFVKINDPEEAFFDVQENFVIIRDRFFRPPHLVMPWTFWIQGEKVSSQPLQKHCKKVLFILASPNRYEFDYSNEFKAGRPLSKKSFANFRETFPQLMQHLDGSGEECFEVTFYNMVPFQTSLFLLFKKSADKLTRFNCWLHGWYGMKYQREFEAFIKKNRFDYCFNASTKMFKKMVSQELSRHLSCEYQLHHPASSYWSRKKLNLGLKKIIHKETQEMAQWEQIDFDDNTFISR</sequence>
<reference evidence="2" key="1">
    <citation type="journal article" date="2019" name="Int. J. Syst. Evol. Microbiol.">
        <title>The Global Catalogue of Microorganisms (GCM) 10K type strain sequencing project: providing services to taxonomists for standard genome sequencing and annotation.</title>
        <authorList>
            <consortium name="The Broad Institute Genomics Platform"/>
            <consortium name="The Broad Institute Genome Sequencing Center for Infectious Disease"/>
            <person name="Wu L."/>
            <person name="Ma J."/>
        </authorList>
    </citation>
    <scope>NUCLEOTIDE SEQUENCE [LARGE SCALE GENOMIC DNA]</scope>
    <source>
        <strain evidence="2">CCUG 62952</strain>
    </source>
</reference>
<protein>
    <submittedName>
        <fullName evidence="1">Uncharacterized protein</fullName>
    </submittedName>
</protein>
<accession>A0ABW3CXE5</accession>
<dbReference type="EMBL" id="JBHTJH010000004">
    <property type="protein sequence ID" value="MFD0861984.1"/>
    <property type="molecule type" value="Genomic_DNA"/>
</dbReference>